<sequence>MVPMPASESPDNSPMTPASPCIKVCTLDPAWRLCIGCGRTIEEIAGWRTMSQAERERVMGELPARLARLAARDEGAL</sequence>
<dbReference type="KEGG" id="blag:BLTE_21870"/>
<reference evidence="1 2" key="1">
    <citation type="submission" date="2018-08" db="EMBL/GenBank/DDBJ databases">
        <title>Complete genome sequencing of Blastochloris tepida GI.</title>
        <authorList>
            <person name="Tsukatani Y."/>
            <person name="Mori H."/>
        </authorList>
    </citation>
    <scope>NUCLEOTIDE SEQUENCE [LARGE SCALE GENOMIC DNA]</scope>
    <source>
        <strain evidence="1 2">GI</strain>
    </source>
</reference>
<dbReference type="Pfam" id="PF06945">
    <property type="entry name" value="DUF1289"/>
    <property type="match status" value="1"/>
</dbReference>
<evidence type="ECO:0000313" key="2">
    <source>
        <dbReference type="Proteomes" id="UP000266934"/>
    </source>
</evidence>
<accession>A0A348G1R9</accession>
<organism evidence="1 2">
    <name type="scientific">Blastochloris tepida</name>
    <dbReference type="NCBI Taxonomy" id="2233851"/>
    <lineage>
        <taxon>Bacteria</taxon>
        <taxon>Pseudomonadati</taxon>
        <taxon>Pseudomonadota</taxon>
        <taxon>Alphaproteobacteria</taxon>
        <taxon>Hyphomicrobiales</taxon>
        <taxon>Blastochloridaceae</taxon>
        <taxon>Blastochloris</taxon>
    </lineage>
</organism>
<protein>
    <recommendedName>
        <fullName evidence="3">DUF1289 domain-containing protein</fullName>
    </recommendedName>
</protein>
<evidence type="ECO:0008006" key="3">
    <source>
        <dbReference type="Google" id="ProtNLM"/>
    </source>
</evidence>
<keyword evidence="2" id="KW-1185">Reference proteome</keyword>
<name>A0A348G1R9_9HYPH</name>
<gene>
    <name evidence="1" type="ORF">BLTE_21870</name>
</gene>
<evidence type="ECO:0000313" key="1">
    <source>
        <dbReference type="EMBL" id="BBF93502.1"/>
    </source>
</evidence>
<dbReference type="PANTHER" id="PTHR35175:SF2">
    <property type="entry name" value="DUF1289 DOMAIN-CONTAINING PROTEIN"/>
    <property type="match status" value="1"/>
</dbReference>
<dbReference type="AlphaFoldDB" id="A0A348G1R9"/>
<dbReference type="InterPro" id="IPR010710">
    <property type="entry name" value="DUF1289"/>
</dbReference>
<dbReference type="Proteomes" id="UP000266934">
    <property type="component" value="Chromosome"/>
</dbReference>
<dbReference type="EMBL" id="AP018907">
    <property type="protein sequence ID" value="BBF93502.1"/>
    <property type="molecule type" value="Genomic_DNA"/>
</dbReference>
<proteinExistence type="predicted"/>
<dbReference type="PANTHER" id="PTHR35175">
    <property type="entry name" value="DUF1289 DOMAIN-CONTAINING PROTEIN"/>
    <property type="match status" value="1"/>
</dbReference>